<dbReference type="OrthoDB" id="2019763at2759"/>
<sequence length="782" mass="87077">MWYALFECVFLNEYGISSHWCLDKAMPVYVLGVPTYPSRLSLSRPCGVNFKLNIKSHTINIKMRRFIRTSTPASRSAVDTPTTISTSAPTSSAASATVTAATTTEPSAIIISVPSPSLPSVTPVTPLGESMSAPLQSTTIPRESGADLSDITGLMQQGLHEQLPGTAPIVRFTTSDTGTAGGEESAAAPSAEALIESERRLVSEARAKIDELEAQIAENIKSQSQIVFDWESRYHALEIEYQEQARAAETEKNRIKASMSEDLEAKLSELHEKYQRDVRALQGDVVKAVNDRDRILKDKNDVVAQVVQLETLENVLKSTQTDLEKMRQEGVGKDMTIQELRHHLVEVERQHEENIANTRKNWREDVLALREDFRIYKSQYTKIEAERDAFLAKVTELQLQRDGERQQWQSDVQSQLLSMDQVKTKDKALTQSMQHVRLARDHAVQVAETTKELLSQVSEDGHVFHTTLSKVSGMLPVMYKELFNKARLMNIVDQAHTDLNTSLVRFEEIKAHRDKVLRELESLNGISSLKSAEAAVPSAVEKEKGNVEAAASAVTSVTVTGPVSVQVKKMAEKIQKLEDVVVNLQNEIVKLDRQTVNATHAASEANGHAARLYKELEEATRDRQRLREKLRSTQHDLGETNTALNTVLNQMATPQLFQRVTQEIECLQSDISRLEEVYVNISCLLRSGTVPSPPPPTSQEATEGQDVTAVVAGGSQRRGIEEGAIRPRIIAPHGIRFRDTGIQSPLPSIISRQYQVQQPRPSRERMRIFGTKILGRPISPRA</sequence>
<dbReference type="EMBL" id="QEAM01000002">
    <property type="protein sequence ID" value="TPX51696.1"/>
    <property type="molecule type" value="Genomic_DNA"/>
</dbReference>
<comment type="caution">
    <text evidence="3">The sequence shown here is derived from an EMBL/GenBank/DDBJ whole genome shotgun (WGS) entry which is preliminary data.</text>
</comment>
<organism evidence="3 4">
    <name type="scientific">Synchytrium endobioticum</name>
    <dbReference type="NCBI Taxonomy" id="286115"/>
    <lineage>
        <taxon>Eukaryota</taxon>
        <taxon>Fungi</taxon>
        <taxon>Fungi incertae sedis</taxon>
        <taxon>Chytridiomycota</taxon>
        <taxon>Chytridiomycota incertae sedis</taxon>
        <taxon>Chytridiomycetes</taxon>
        <taxon>Synchytriales</taxon>
        <taxon>Synchytriaceae</taxon>
        <taxon>Synchytrium</taxon>
    </lineage>
</organism>
<keyword evidence="1" id="KW-0175">Coiled coil</keyword>
<protein>
    <submittedName>
        <fullName evidence="3">Uncharacterized protein</fullName>
    </submittedName>
</protein>
<evidence type="ECO:0000256" key="2">
    <source>
        <dbReference type="SAM" id="MobiDB-lite"/>
    </source>
</evidence>
<name>A0A507DJL0_9FUNG</name>
<feature type="compositionally biased region" description="Low complexity" evidence="2">
    <location>
        <begin position="80"/>
        <end position="99"/>
    </location>
</feature>
<evidence type="ECO:0000313" key="3">
    <source>
        <dbReference type="EMBL" id="TPX51696.1"/>
    </source>
</evidence>
<feature type="region of interest" description="Disordered" evidence="2">
    <location>
        <begin position="72"/>
        <end position="99"/>
    </location>
</feature>
<evidence type="ECO:0000256" key="1">
    <source>
        <dbReference type="SAM" id="Coils"/>
    </source>
</evidence>
<gene>
    <name evidence="3" type="ORF">SeLEV6574_g00131</name>
</gene>
<accession>A0A507DJL0</accession>
<dbReference type="VEuPathDB" id="FungiDB:SeMB42_g00867"/>
<feature type="coiled-coil region" evidence="1">
    <location>
        <begin position="195"/>
        <end position="254"/>
    </location>
</feature>
<feature type="coiled-coil region" evidence="1">
    <location>
        <begin position="567"/>
        <end position="677"/>
    </location>
</feature>
<dbReference type="AlphaFoldDB" id="A0A507DJL0"/>
<evidence type="ECO:0000313" key="4">
    <source>
        <dbReference type="Proteomes" id="UP000320475"/>
    </source>
</evidence>
<proteinExistence type="predicted"/>
<feature type="coiled-coil region" evidence="1">
    <location>
        <begin position="309"/>
        <end position="357"/>
    </location>
</feature>
<dbReference type="Proteomes" id="UP000320475">
    <property type="component" value="Unassembled WGS sequence"/>
</dbReference>
<reference evidence="3 4" key="1">
    <citation type="journal article" date="2019" name="Sci. Rep.">
        <title>Comparative genomics of chytrid fungi reveal insights into the obligate biotrophic and pathogenic lifestyle of Synchytrium endobioticum.</title>
        <authorList>
            <person name="van de Vossenberg B.T.L.H."/>
            <person name="Warris S."/>
            <person name="Nguyen H.D.T."/>
            <person name="van Gent-Pelzer M.P.E."/>
            <person name="Joly D.L."/>
            <person name="van de Geest H.C."/>
            <person name="Bonants P.J.M."/>
            <person name="Smith D.S."/>
            <person name="Levesque C.A."/>
            <person name="van der Lee T.A.J."/>
        </authorList>
    </citation>
    <scope>NUCLEOTIDE SEQUENCE [LARGE SCALE GENOMIC DNA]</scope>
    <source>
        <strain evidence="3 4">LEV6574</strain>
    </source>
</reference>